<proteinExistence type="predicted"/>
<dbReference type="GO" id="GO:0005886">
    <property type="term" value="C:plasma membrane"/>
    <property type="evidence" value="ECO:0007669"/>
    <property type="project" value="TreeGrafter"/>
</dbReference>
<dbReference type="InterPro" id="IPR007844">
    <property type="entry name" value="AsmA"/>
</dbReference>
<sequence>MKAFLKTIGIIIGVVLVLFVAIAIVVPIYFHPNDYKDEIAAAVQEKTGRELKIEGDIVLSVFPWLAVELGRLELGNAPGFPEENFARLEKMEIGVKLLPLLSKRLEMRTVTVHGLELNLARDKKGTTNWADLMALGASEEEAEAEAEEKGQGLPIAALGIGGLDIRDAALRWRDAQSGREYHLEGLSIETGAISPDTAGKGVLTEPLDIKIAFDVEANEPQIKGHMALGTELTADLAANTHQLSKLRLVANLAGKAIPNGKMNLELEGDVSADLAKQDLQVKNLRLVAGQIDASGLITVNRLLNAPAFHGKLQLATFNPRALLAELGQSAPETADGGVLTSASLSATLQGTADRIRLEPLTVQLDDTTLQGNLAVANFSAPMPAIRFDLNADAIDADRYLPPAQDNNKTAPATPGATAAGASGLPLQTLRALNIDGKARLGKLKVANLSLSDLALDVKAEGGVIKISPAKMNLYQGGYAGNISIDARGDRAKVSLDEKLTGVQVDPLLRDLQGDELLSGRVRLAVAMNAVGAAPEDMTKTMNGMADFTFSDGMIKGIDIVHTVCNAVAKINNLAGKGTSEGPSEGTEFQEFTGKLPVTDGRVGINDTLLLKAPLLRVQGVSGSIDIGNNRFDNTKIIVKPAFTCKGQGGKALDQLNGANIPITCNGPMEGRSCLPDAKALARIVLGALGDKKIGKLEGSVKEKVEKAVTEKLGDKLGGELGKKAAEDLGGALKGLFGR</sequence>
<dbReference type="GO" id="GO:0090313">
    <property type="term" value="P:regulation of protein targeting to membrane"/>
    <property type="evidence" value="ECO:0007669"/>
    <property type="project" value="TreeGrafter"/>
</dbReference>
<evidence type="ECO:0000313" key="3">
    <source>
        <dbReference type="EMBL" id="VFJ51906.1"/>
    </source>
</evidence>
<keyword evidence="1" id="KW-0812">Transmembrane</keyword>
<keyword evidence="1" id="KW-0472">Membrane</keyword>
<reference evidence="3" key="1">
    <citation type="submission" date="2019-02" db="EMBL/GenBank/DDBJ databases">
        <authorList>
            <person name="Gruber-Vodicka R. H."/>
            <person name="Seah K. B. B."/>
        </authorList>
    </citation>
    <scope>NUCLEOTIDE SEQUENCE</scope>
    <source>
        <strain evidence="3">BECK_DK161</strain>
    </source>
</reference>
<protein>
    <submittedName>
        <fullName evidence="3">AsmA protein</fullName>
    </submittedName>
</protein>
<evidence type="ECO:0000256" key="1">
    <source>
        <dbReference type="SAM" id="Phobius"/>
    </source>
</evidence>
<evidence type="ECO:0000259" key="2">
    <source>
        <dbReference type="Pfam" id="PF05170"/>
    </source>
</evidence>
<feature type="transmembrane region" description="Helical" evidence="1">
    <location>
        <begin position="7"/>
        <end position="30"/>
    </location>
</feature>
<keyword evidence="1" id="KW-1133">Transmembrane helix</keyword>
<dbReference type="EMBL" id="CAADEY010000033">
    <property type="protein sequence ID" value="VFJ51906.1"/>
    <property type="molecule type" value="Genomic_DNA"/>
</dbReference>
<dbReference type="AlphaFoldDB" id="A0A450SG26"/>
<gene>
    <name evidence="3" type="ORF">BECKDK2373C_GA0170839_103319</name>
</gene>
<dbReference type="InterPro" id="IPR052894">
    <property type="entry name" value="AsmA-related"/>
</dbReference>
<feature type="domain" description="AsmA" evidence="2">
    <location>
        <begin position="1"/>
        <end position="607"/>
    </location>
</feature>
<dbReference type="PANTHER" id="PTHR30441">
    <property type="entry name" value="DUF748 DOMAIN-CONTAINING PROTEIN"/>
    <property type="match status" value="1"/>
</dbReference>
<organism evidence="3">
    <name type="scientific">Candidatus Kentrum sp. DK</name>
    <dbReference type="NCBI Taxonomy" id="2126562"/>
    <lineage>
        <taxon>Bacteria</taxon>
        <taxon>Pseudomonadati</taxon>
        <taxon>Pseudomonadota</taxon>
        <taxon>Gammaproteobacteria</taxon>
        <taxon>Candidatus Kentrum</taxon>
    </lineage>
</organism>
<name>A0A450SG26_9GAMM</name>
<dbReference type="Pfam" id="PF05170">
    <property type="entry name" value="AsmA"/>
    <property type="match status" value="1"/>
</dbReference>
<dbReference type="PANTHER" id="PTHR30441:SF4">
    <property type="entry name" value="PROTEIN ASMA"/>
    <property type="match status" value="1"/>
</dbReference>
<accession>A0A450SG26</accession>